<dbReference type="PANTHER" id="PTHR47691:SF3">
    <property type="entry name" value="HTH-TYPE TRANSCRIPTIONAL REGULATOR RV0890C-RELATED"/>
    <property type="match status" value="1"/>
</dbReference>
<dbReference type="PANTHER" id="PTHR47691">
    <property type="entry name" value="REGULATOR-RELATED"/>
    <property type="match status" value="1"/>
</dbReference>
<keyword evidence="1" id="KW-0175">Coiled coil</keyword>
<dbReference type="SUPFAM" id="SSF52540">
    <property type="entry name" value="P-loop containing nucleoside triphosphate hydrolases"/>
    <property type="match status" value="1"/>
</dbReference>
<dbReference type="InterPro" id="IPR036388">
    <property type="entry name" value="WH-like_DNA-bd_sf"/>
</dbReference>
<dbReference type="Gene3D" id="3.40.50.300">
    <property type="entry name" value="P-loop containing nucleotide triphosphate hydrolases"/>
    <property type="match status" value="1"/>
</dbReference>
<dbReference type="AlphaFoldDB" id="A0A543IZR4"/>
<dbReference type="Pfam" id="PF00196">
    <property type="entry name" value="GerE"/>
    <property type="match status" value="1"/>
</dbReference>
<dbReference type="InterPro" id="IPR058852">
    <property type="entry name" value="HTH_77"/>
</dbReference>
<evidence type="ECO:0000313" key="3">
    <source>
        <dbReference type="EMBL" id="TQM76065.1"/>
    </source>
</evidence>
<dbReference type="EMBL" id="VFPQ01000001">
    <property type="protein sequence ID" value="TQM76065.1"/>
    <property type="molecule type" value="Genomic_DNA"/>
</dbReference>
<reference evidence="3 4" key="1">
    <citation type="submission" date="2019-06" db="EMBL/GenBank/DDBJ databases">
        <title>Sequencing the genomes of 1000 actinobacteria strains.</title>
        <authorList>
            <person name="Klenk H.-P."/>
        </authorList>
    </citation>
    <scope>NUCLEOTIDE SEQUENCE [LARGE SCALE GENOMIC DNA]</scope>
    <source>
        <strain evidence="3 4">DSM 43186</strain>
    </source>
</reference>
<dbReference type="Gene3D" id="1.25.40.10">
    <property type="entry name" value="Tetratricopeptide repeat domain"/>
    <property type="match status" value="1"/>
</dbReference>
<dbReference type="SUPFAM" id="SSF46894">
    <property type="entry name" value="C-terminal effector domain of the bipartite response regulators"/>
    <property type="match status" value="1"/>
</dbReference>
<dbReference type="PRINTS" id="PR00364">
    <property type="entry name" value="DISEASERSIST"/>
</dbReference>
<evidence type="ECO:0000313" key="4">
    <source>
        <dbReference type="Proteomes" id="UP000319213"/>
    </source>
</evidence>
<dbReference type="PROSITE" id="PS50043">
    <property type="entry name" value="HTH_LUXR_2"/>
    <property type="match status" value="1"/>
</dbReference>
<dbReference type="PRINTS" id="PR00038">
    <property type="entry name" value="HTHLUXR"/>
</dbReference>
<dbReference type="RefSeq" id="WP_142259991.1">
    <property type="nucleotide sequence ID" value="NZ_BMPV01000001.1"/>
</dbReference>
<evidence type="ECO:0000259" key="2">
    <source>
        <dbReference type="PROSITE" id="PS50043"/>
    </source>
</evidence>
<dbReference type="Proteomes" id="UP000319213">
    <property type="component" value="Unassembled WGS sequence"/>
</dbReference>
<dbReference type="InterPro" id="IPR011990">
    <property type="entry name" value="TPR-like_helical_dom_sf"/>
</dbReference>
<dbReference type="GO" id="GO:0003677">
    <property type="term" value="F:DNA binding"/>
    <property type="evidence" value="ECO:0007669"/>
    <property type="project" value="InterPro"/>
</dbReference>
<dbReference type="PROSITE" id="PS00622">
    <property type="entry name" value="HTH_LUXR_1"/>
    <property type="match status" value="1"/>
</dbReference>
<name>A0A543IZR4_9ACTN</name>
<dbReference type="InterPro" id="IPR016032">
    <property type="entry name" value="Sig_transdc_resp-reg_C-effctor"/>
</dbReference>
<accession>A0A543IZR4</accession>
<comment type="caution">
    <text evidence="3">The sequence shown here is derived from an EMBL/GenBank/DDBJ whole genome shotgun (WGS) entry which is preliminary data.</text>
</comment>
<feature type="domain" description="HTH luxR-type" evidence="2">
    <location>
        <begin position="706"/>
        <end position="771"/>
    </location>
</feature>
<dbReference type="InterPro" id="IPR000792">
    <property type="entry name" value="Tscrpt_reg_LuxR_C"/>
</dbReference>
<dbReference type="OrthoDB" id="3194665at2"/>
<dbReference type="Pfam" id="PF25872">
    <property type="entry name" value="HTH_77"/>
    <property type="match status" value="1"/>
</dbReference>
<gene>
    <name evidence="3" type="ORF">FHX40_2789</name>
</gene>
<dbReference type="SUPFAM" id="SSF48452">
    <property type="entry name" value="TPR-like"/>
    <property type="match status" value="2"/>
</dbReference>
<sequence length="775" mass="83311">MWYGPVPPSAETRFVGRRREVGAVASALKRFRLVTVTGVGGVGKTRVALRVAAGARRAFPDGVWFVELSGVTDPGQVEQAVAQAFDAADPAGSAAALAVRVADLRALLILDTCEHLVDPVALLVRTLLAAGSRLRVLATSRQPLGIPGERIVPVPPMRVPEPVPGRTPDPAALAGCESVALFVDRVATAVPGFRLTRENSAAIAELCVRLDGIPLAIELAAARVPALGVAQLAETLEDRLSLGGPGPSRHRSVGDTIRWSHDLCTAEERLAWARLSVFHGAFDLPAVEAVCVDEALPAGRVYPAVAGLVDKSILSACRCEDGMSYRMLDTIREYGRARLAESGEHRRLLRRHRDHFFGLVLAAGRIGAAGEGGGAVPGERGGLLRRWREVRRCWPDVRAALDRCAADPAEAAAGLALTARAWFLWTACGMARQGRHELEGFLALVRPPDPERPWALLVLAYVALAQGDHPAARAALDRCAHELPPGGDPRPHACLRKLRGTLACLEGRFAEAERLLADVTARLRDHLLPEVLTAALAELGLSRMWRGDVEGARATLTECRELCERLGDAWVGSYADYGLGLVARADGDVATATGLLRAALRVKRVPPDVLGMLQCLEVLAWLAAEQADFPRAARLLYAVRRLLREQDLALLGSPLFLAEHARCERAIRRALTARERELARREGGSMSLDEIVGYALGEDGSPQSEEDDAWAPLTPRERDVAALLAAGLTNREIADRLMVTARTVDTHVGNILAKLGFAARAQIAAWSARRRLGDG</sequence>
<dbReference type="GO" id="GO:0006355">
    <property type="term" value="P:regulation of DNA-templated transcription"/>
    <property type="evidence" value="ECO:0007669"/>
    <property type="project" value="InterPro"/>
</dbReference>
<proteinExistence type="predicted"/>
<evidence type="ECO:0000256" key="1">
    <source>
        <dbReference type="SAM" id="Coils"/>
    </source>
</evidence>
<dbReference type="SMART" id="SM00421">
    <property type="entry name" value="HTH_LUXR"/>
    <property type="match status" value="1"/>
</dbReference>
<feature type="coiled-coil region" evidence="1">
    <location>
        <begin position="495"/>
        <end position="522"/>
    </location>
</feature>
<organism evidence="3 4">
    <name type="scientific">Thermopolyspora flexuosa</name>
    <dbReference type="NCBI Taxonomy" id="103836"/>
    <lineage>
        <taxon>Bacteria</taxon>
        <taxon>Bacillati</taxon>
        <taxon>Actinomycetota</taxon>
        <taxon>Actinomycetes</taxon>
        <taxon>Streptosporangiales</taxon>
        <taxon>Streptosporangiaceae</taxon>
        <taxon>Thermopolyspora</taxon>
    </lineage>
</organism>
<dbReference type="Gene3D" id="1.10.10.10">
    <property type="entry name" value="Winged helix-like DNA-binding domain superfamily/Winged helix DNA-binding domain"/>
    <property type="match status" value="1"/>
</dbReference>
<keyword evidence="4" id="KW-1185">Reference proteome</keyword>
<protein>
    <submittedName>
        <fullName evidence="3">LuxR family transcriptional regulator</fullName>
    </submittedName>
</protein>
<dbReference type="CDD" id="cd06170">
    <property type="entry name" value="LuxR_C_like"/>
    <property type="match status" value="1"/>
</dbReference>
<dbReference type="InterPro" id="IPR027417">
    <property type="entry name" value="P-loop_NTPase"/>
</dbReference>